<dbReference type="EMBL" id="CP089983">
    <property type="protein sequence ID" value="WXB04847.1"/>
    <property type="molecule type" value="Genomic_DNA"/>
</dbReference>
<name>A0ABZ2L274_9BACT</name>
<evidence type="ECO:0000313" key="3">
    <source>
        <dbReference type="Proteomes" id="UP001374803"/>
    </source>
</evidence>
<feature type="region of interest" description="Disordered" evidence="1">
    <location>
        <begin position="1"/>
        <end position="20"/>
    </location>
</feature>
<accession>A0ABZ2L274</accession>
<organism evidence="2 3">
    <name type="scientific">Pendulispora rubella</name>
    <dbReference type="NCBI Taxonomy" id="2741070"/>
    <lineage>
        <taxon>Bacteria</taxon>
        <taxon>Pseudomonadati</taxon>
        <taxon>Myxococcota</taxon>
        <taxon>Myxococcia</taxon>
        <taxon>Myxococcales</taxon>
        <taxon>Sorangiineae</taxon>
        <taxon>Pendulisporaceae</taxon>
        <taxon>Pendulispora</taxon>
    </lineage>
</organism>
<evidence type="ECO:0000313" key="2">
    <source>
        <dbReference type="EMBL" id="WXB04847.1"/>
    </source>
</evidence>
<reference evidence="2" key="1">
    <citation type="submission" date="2021-12" db="EMBL/GenBank/DDBJ databases">
        <title>Discovery of the Pendulisporaceae a myxobacterial family with distinct sporulation behavior and unique specialized metabolism.</title>
        <authorList>
            <person name="Garcia R."/>
            <person name="Popoff A."/>
            <person name="Bader C.D."/>
            <person name="Loehr J."/>
            <person name="Walesch S."/>
            <person name="Walt C."/>
            <person name="Boldt J."/>
            <person name="Bunk B."/>
            <person name="Haeckl F.J.F.P.J."/>
            <person name="Gunesch A.P."/>
            <person name="Birkelbach J."/>
            <person name="Nuebel U."/>
            <person name="Pietschmann T."/>
            <person name="Bach T."/>
            <person name="Mueller R."/>
        </authorList>
    </citation>
    <scope>NUCLEOTIDE SEQUENCE</scope>
    <source>
        <strain evidence="2">MSr11367</strain>
    </source>
</reference>
<gene>
    <name evidence="2" type="ORF">LVJ94_49145</name>
</gene>
<feature type="compositionally biased region" description="Basic and acidic residues" evidence="1">
    <location>
        <begin position="1"/>
        <end position="18"/>
    </location>
</feature>
<evidence type="ECO:0000256" key="1">
    <source>
        <dbReference type="SAM" id="MobiDB-lite"/>
    </source>
</evidence>
<keyword evidence="3" id="KW-1185">Reference proteome</keyword>
<sequence>MDKKNNSHNEKRNDRSEVVRPSLEYLRQRSLHRIWWNSARIALRRGHGGEPLHQPNGLGAIGKRV</sequence>
<feature type="region of interest" description="Disordered" evidence="1">
    <location>
        <begin position="46"/>
        <end position="65"/>
    </location>
</feature>
<dbReference type="Proteomes" id="UP001374803">
    <property type="component" value="Chromosome"/>
</dbReference>
<protein>
    <submittedName>
        <fullName evidence="2">Uncharacterized protein</fullName>
    </submittedName>
</protein>
<proteinExistence type="predicted"/>
<dbReference type="RefSeq" id="WP_394834489.1">
    <property type="nucleotide sequence ID" value="NZ_CP089929.1"/>
</dbReference>